<feature type="compositionally biased region" description="Polar residues" evidence="1">
    <location>
        <begin position="107"/>
        <end position="116"/>
    </location>
</feature>
<protein>
    <submittedName>
        <fullName evidence="2">Cytochrome P450</fullName>
    </submittedName>
</protein>
<dbReference type="AlphaFoldDB" id="A0AAQ3JTM7"/>
<sequence length="125" mass="14225">MDEILGLSTKARRNDKGWGDALEEVIEDHDDLLEDGDDEEEKDFVDVLMSLLKKSDRMDIVMSMMETKALMLCNCCLPAAIKSRKLPKNKAEKNSNFMLQNRRESHCNITPSSQSMAGEFKLKRG</sequence>
<dbReference type="Proteomes" id="UP001327560">
    <property type="component" value="Chromosome 1"/>
</dbReference>
<gene>
    <name evidence="2" type="ORF">Cni_G03290</name>
</gene>
<proteinExistence type="predicted"/>
<organism evidence="2 3">
    <name type="scientific">Canna indica</name>
    <name type="common">Indian-shot</name>
    <dbReference type="NCBI Taxonomy" id="4628"/>
    <lineage>
        <taxon>Eukaryota</taxon>
        <taxon>Viridiplantae</taxon>
        <taxon>Streptophyta</taxon>
        <taxon>Embryophyta</taxon>
        <taxon>Tracheophyta</taxon>
        <taxon>Spermatophyta</taxon>
        <taxon>Magnoliopsida</taxon>
        <taxon>Liliopsida</taxon>
        <taxon>Zingiberales</taxon>
        <taxon>Cannaceae</taxon>
        <taxon>Canna</taxon>
    </lineage>
</organism>
<accession>A0AAQ3JTM7</accession>
<feature type="region of interest" description="Disordered" evidence="1">
    <location>
        <begin position="97"/>
        <end position="125"/>
    </location>
</feature>
<name>A0AAQ3JTM7_9LILI</name>
<evidence type="ECO:0000313" key="3">
    <source>
        <dbReference type="Proteomes" id="UP001327560"/>
    </source>
</evidence>
<evidence type="ECO:0000256" key="1">
    <source>
        <dbReference type="SAM" id="MobiDB-lite"/>
    </source>
</evidence>
<keyword evidence="3" id="KW-1185">Reference proteome</keyword>
<reference evidence="2 3" key="1">
    <citation type="submission" date="2023-10" db="EMBL/GenBank/DDBJ databases">
        <title>Chromosome-scale genome assembly provides insights into flower coloration mechanisms of Canna indica.</title>
        <authorList>
            <person name="Li C."/>
        </authorList>
    </citation>
    <scope>NUCLEOTIDE SEQUENCE [LARGE SCALE GENOMIC DNA]</scope>
    <source>
        <tissue evidence="2">Flower</tissue>
    </source>
</reference>
<evidence type="ECO:0000313" key="2">
    <source>
        <dbReference type="EMBL" id="WOK94586.1"/>
    </source>
</evidence>
<dbReference type="EMBL" id="CP136890">
    <property type="protein sequence ID" value="WOK94586.1"/>
    <property type="molecule type" value="Genomic_DNA"/>
</dbReference>